<dbReference type="OrthoDB" id="783189at2"/>
<comment type="subcellular location">
    <subcellularLocation>
        <location evidence="1">Cell membrane</location>
        <topology evidence="1">Multi-pass membrane protein</topology>
    </subcellularLocation>
</comment>
<evidence type="ECO:0000313" key="9">
    <source>
        <dbReference type="Proteomes" id="UP000198662"/>
    </source>
</evidence>
<feature type="transmembrane region" description="Helical" evidence="6">
    <location>
        <begin position="116"/>
        <end position="135"/>
    </location>
</feature>
<evidence type="ECO:0000256" key="4">
    <source>
        <dbReference type="ARBA" id="ARBA00023136"/>
    </source>
</evidence>
<dbReference type="Gene3D" id="1.20.1720.10">
    <property type="entry name" value="Multidrug resistance protein D"/>
    <property type="match status" value="2"/>
</dbReference>
<dbReference type="PRINTS" id="PR01036">
    <property type="entry name" value="TCRTETB"/>
</dbReference>
<evidence type="ECO:0000256" key="2">
    <source>
        <dbReference type="ARBA" id="ARBA00022692"/>
    </source>
</evidence>
<protein>
    <submittedName>
        <fullName evidence="8">Major Facilitator Superfamily protein</fullName>
    </submittedName>
</protein>
<evidence type="ECO:0000313" key="8">
    <source>
        <dbReference type="EMBL" id="SDL20700.1"/>
    </source>
</evidence>
<feature type="transmembrane region" description="Helical" evidence="6">
    <location>
        <begin position="375"/>
        <end position="395"/>
    </location>
</feature>
<dbReference type="STRING" id="380244.SAMN05216298_3056"/>
<feature type="transmembrane region" description="Helical" evidence="6">
    <location>
        <begin position="84"/>
        <end position="104"/>
    </location>
</feature>
<dbReference type="PANTHER" id="PTHR42718:SF39">
    <property type="entry name" value="ACTINORHODIN TRANSPORTER-RELATED"/>
    <property type="match status" value="1"/>
</dbReference>
<keyword evidence="3 6" id="KW-1133">Transmembrane helix</keyword>
<feature type="region of interest" description="Disordered" evidence="5">
    <location>
        <begin position="1"/>
        <end position="39"/>
    </location>
</feature>
<feature type="domain" description="Major facilitator superfamily (MFS) profile" evidence="7">
    <location>
        <begin position="50"/>
        <end position="502"/>
    </location>
</feature>
<dbReference type="EMBL" id="FNGF01000004">
    <property type="protein sequence ID" value="SDL20700.1"/>
    <property type="molecule type" value="Genomic_DNA"/>
</dbReference>
<proteinExistence type="predicted"/>
<feature type="transmembrane region" description="Helical" evidence="6">
    <location>
        <begin position="51"/>
        <end position="72"/>
    </location>
</feature>
<dbReference type="CDD" id="cd17321">
    <property type="entry name" value="MFS_MMR_MDR_like"/>
    <property type="match status" value="1"/>
</dbReference>
<evidence type="ECO:0000259" key="7">
    <source>
        <dbReference type="PROSITE" id="PS50850"/>
    </source>
</evidence>
<dbReference type="Pfam" id="PF07690">
    <property type="entry name" value="MFS_1"/>
    <property type="match status" value="1"/>
</dbReference>
<evidence type="ECO:0000256" key="5">
    <source>
        <dbReference type="SAM" id="MobiDB-lite"/>
    </source>
</evidence>
<dbReference type="AlphaFoldDB" id="A0A1G9I623"/>
<reference evidence="9" key="1">
    <citation type="submission" date="2016-10" db="EMBL/GenBank/DDBJ databases">
        <authorList>
            <person name="Varghese N."/>
            <person name="Submissions S."/>
        </authorList>
    </citation>
    <scope>NUCLEOTIDE SEQUENCE [LARGE SCALE GENOMIC DNA]</scope>
    <source>
        <strain evidence="9">CGMCC 4.3147</strain>
    </source>
</reference>
<evidence type="ECO:0000256" key="3">
    <source>
        <dbReference type="ARBA" id="ARBA00022989"/>
    </source>
</evidence>
<dbReference type="PANTHER" id="PTHR42718">
    <property type="entry name" value="MAJOR FACILITATOR SUPERFAMILY MULTIDRUG TRANSPORTER MFSC"/>
    <property type="match status" value="1"/>
</dbReference>
<feature type="transmembrane region" description="Helical" evidence="6">
    <location>
        <begin position="316"/>
        <end position="335"/>
    </location>
</feature>
<dbReference type="InterPro" id="IPR020846">
    <property type="entry name" value="MFS_dom"/>
</dbReference>
<dbReference type="GO" id="GO:0022857">
    <property type="term" value="F:transmembrane transporter activity"/>
    <property type="evidence" value="ECO:0007669"/>
    <property type="project" value="InterPro"/>
</dbReference>
<accession>A0A1G9I623</accession>
<name>A0A1G9I623_9ACTN</name>
<organism evidence="8 9">
    <name type="scientific">Glycomyces sambucus</name>
    <dbReference type="NCBI Taxonomy" id="380244"/>
    <lineage>
        <taxon>Bacteria</taxon>
        <taxon>Bacillati</taxon>
        <taxon>Actinomycetota</taxon>
        <taxon>Actinomycetes</taxon>
        <taxon>Glycomycetales</taxon>
        <taxon>Glycomycetaceae</taxon>
        <taxon>Glycomyces</taxon>
    </lineage>
</organism>
<feature type="transmembrane region" description="Helical" evidence="6">
    <location>
        <begin position="174"/>
        <end position="199"/>
    </location>
</feature>
<gene>
    <name evidence="8" type="ORF">SAMN05216298_3056</name>
</gene>
<feature type="transmembrane region" description="Helical" evidence="6">
    <location>
        <begin position="480"/>
        <end position="499"/>
    </location>
</feature>
<dbReference type="Proteomes" id="UP000198662">
    <property type="component" value="Unassembled WGS sequence"/>
</dbReference>
<dbReference type="GO" id="GO:0005886">
    <property type="term" value="C:plasma membrane"/>
    <property type="evidence" value="ECO:0007669"/>
    <property type="project" value="UniProtKB-SubCell"/>
</dbReference>
<evidence type="ECO:0000256" key="6">
    <source>
        <dbReference type="SAM" id="Phobius"/>
    </source>
</evidence>
<feature type="transmembrane region" description="Helical" evidence="6">
    <location>
        <begin position="244"/>
        <end position="260"/>
    </location>
</feature>
<dbReference type="InterPro" id="IPR011701">
    <property type="entry name" value="MFS"/>
</dbReference>
<feature type="transmembrane region" description="Helical" evidence="6">
    <location>
        <begin position="266"/>
        <end position="286"/>
    </location>
</feature>
<dbReference type="SUPFAM" id="SSF103473">
    <property type="entry name" value="MFS general substrate transporter"/>
    <property type="match status" value="1"/>
</dbReference>
<dbReference type="PROSITE" id="PS50850">
    <property type="entry name" value="MFS"/>
    <property type="match status" value="1"/>
</dbReference>
<sequence length="505" mass="50775">MTQIPTAPFSNALSSNAPSSTGPFSNTPVSTAPPPVPAPAPSGPVLSGAGLFAVLLATVLSTMDAFIVNVALPSIGAELGAAPAALELVVAGYAVSYAALMVLGGRLGDAHGRRRMMVLGLIGFGAASLLCGLAVSPAMLVAARIAQGAAAALLLPQGMATIQATTSGPQRARAMGMFGATVGVALAFGQVLGGLLVAADVAGTGWRAAFLINVPLVAVTAVLLRRTVPDTRSERPAPPDRIGALLLGAAMVLLLAPLTEGRAAGWPVWAWVCLAAFPVAAWAFAATQRRAERAGRVPLLPPSLLALPGMRRGVPVMMLSMAGFSGFLFTAAVSLQNGLGLGPVAAGCSLVPYAVAFFASSVLGPRLAPRLGGRAVTVGIGIQLAGLAGLVWAVASAWSTTAPLTTVLWLALPLAVVGFGQGMHLPVLFRVVLADVPPERAGVGSGAMGTGQQIAMASGIALLGALFLHLLPRIGIGEAFAWTIAAQALSAVVNLGLSLRLRDGR</sequence>
<feature type="transmembrane region" description="Helical" evidence="6">
    <location>
        <begin position="407"/>
        <end position="433"/>
    </location>
</feature>
<evidence type="ECO:0000256" key="1">
    <source>
        <dbReference type="ARBA" id="ARBA00004651"/>
    </source>
</evidence>
<keyword evidence="4 6" id="KW-0472">Membrane</keyword>
<feature type="compositionally biased region" description="Polar residues" evidence="5">
    <location>
        <begin position="1"/>
        <end position="27"/>
    </location>
</feature>
<feature type="transmembrane region" description="Helical" evidence="6">
    <location>
        <begin position="205"/>
        <end position="224"/>
    </location>
</feature>
<dbReference type="InterPro" id="IPR036259">
    <property type="entry name" value="MFS_trans_sf"/>
</dbReference>
<keyword evidence="2 6" id="KW-0812">Transmembrane</keyword>
<feature type="transmembrane region" description="Helical" evidence="6">
    <location>
        <begin position="341"/>
        <end position="363"/>
    </location>
</feature>
<keyword evidence="9" id="KW-1185">Reference proteome</keyword>